<reference evidence="3" key="1">
    <citation type="submission" date="2022-11" db="EMBL/GenBank/DDBJ databases">
        <authorList>
            <person name="Petersen C."/>
        </authorList>
    </citation>
    <scope>NUCLEOTIDE SEQUENCE</scope>
    <source>
        <strain evidence="3">IBT 22155</strain>
    </source>
</reference>
<dbReference type="PANTHER" id="PTHR21198">
    <property type="entry name" value="GLUTAMATE RACEMASE"/>
    <property type="match status" value="1"/>
</dbReference>
<dbReference type="SUPFAM" id="SSF53681">
    <property type="entry name" value="Aspartate/glutamate racemase"/>
    <property type="match status" value="2"/>
</dbReference>
<sequence>MKAIGICIPTIEGGVIVHQEIGREAARRGIAYPQIVTHTPLSEDLMKALNSDDQQALGTVVADSINRTAKAGAEFGIISANTPHVAFDLIAAQANIPVLSILDVSAGHCEKNGYKSVGILGTSWTVNRRLYDAPLQSRGIAAVYLSEADQKIVMNAIVKELVNGIFLETTTNELLRIAKDLATRCDAIILGCTELPLVLHEENCGIKVVDTTRLLAHAALDYATKD</sequence>
<comment type="similarity">
    <text evidence="1">Belongs to the aspartate/glutamate racemases family.</text>
</comment>
<dbReference type="AlphaFoldDB" id="A0A9W9GWK7"/>
<dbReference type="GeneID" id="81407335"/>
<dbReference type="Proteomes" id="UP001149079">
    <property type="component" value="Unassembled WGS sequence"/>
</dbReference>
<comment type="caution">
    <text evidence="3">The sequence shown here is derived from an EMBL/GenBank/DDBJ whole genome shotgun (WGS) entry which is preliminary data.</text>
</comment>
<reference evidence="3" key="2">
    <citation type="journal article" date="2023" name="IMA Fungus">
        <title>Comparative genomic study of the Penicillium genus elucidates a diverse pangenome and 15 lateral gene transfer events.</title>
        <authorList>
            <person name="Petersen C."/>
            <person name="Sorensen T."/>
            <person name="Nielsen M.R."/>
            <person name="Sondergaard T.E."/>
            <person name="Sorensen J.L."/>
            <person name="Fitzpatrick D.A."/>
            <person name="Frisvad J.C."/>
            <person name="Nielsen K.L."/>
        </authorList>
    </citation>
    <scope>NUCLEOTIDE SEQUENCE</scope>
    <source>
        <strain evidence="3">IBT 22155</strain>
    </source>
</reference>
<name>A0A9W9GWK7_9EURO</name>
<evidence type="ECO:0008006" key="5">
    <source>
        <dbReference type="Google" id="ProtNLM"/>
    </source>
</evidence>
<keyword evidence="2" id="KW-0413">Isomerase</keyword>
<evidence type="ECO:0000313" key="3">
    <source>
        <dbReference type="EMBL" id="KAJ5131382.1"/>
    </source>
</evidence>
<dbReference type="Pfam" id="PF01177">
    <property type="entry name" value="Asp_Glu_race"/>
    <property type="match status" value="1"/>
</dbReference>
<dbReference type="EMBL" id="JAPQKL010000005">
    <property type="protein sequence ID" value="KAJ5131382.1"/>
    <property type="molecule type" value="Genomic_DNA"/>
</dbReference>
<evidence type="ECO:0000256" key="1">
    <source>
        <dbReference type="ARBA" id="ARBA00007847"/>
    </source>
</evidence>
<keyword evidence="4" id="KW-1185">Reference proteome</keyword>
<dbReference type="InterPro" id="IPR033134">
    <property type="entry name" value="Asp/Glu_racemase_AS_2"/>
</dbReference>
<dbReference type="PROSITE" id="PS00924">
    <property type="entry name" value="ASP_GLU_RACEMASE_2"/>
    <property type="match status" value="1"/>
</dbReference>
<dbReference type="GO" id="GO:0047661">
    <property type="term" value="F:amino-acid racemase activity"/>
    <property type="evidence" value="ECO:0007669"/>
    <property type="project" value="InterPro"/>
</dbReference>
<dbReference type="Gene3D" id="3.40.50.1860">
    <property type="match status" value="2"/>
</dbReference>
<dbReference type="InterPro" id="IPR004380">
    <property type="entry name" value="Asp_race"/>
</dbReference>
<dbReference type="PANTHER" id="PTHR21198:SF7">
    <property type="entry name" value="ASPARTATE-GLUTAMATE RACEMASE FAMILY"/>
    <property type="match status" value="1"/>
</dbReference>
<dbReference type="InterPro" id="IPR015942">
    <property type="entry name" value="Asp/Glu/hydantoin_racemase"/>
</dbReference>
<evidence type="ECO:0000256" key="2">
    <source>
        <dbReference type="ARBA" id="ARBA00023235"/>
    </source>
</evidence>
<dbReference type="NCBIfam" id="TIGR00035">
    <property type="entry name" value="asp_race"/>
    <property type="match status" value="1"/>
</dbReference>
<proteinExistence type="inferred from homology"/>
<dbReference type="RefSeq" id="XP_056521761.1">
    <property type="nucleotide sequence ID" value="XM_056668165.1"/>
</dbReference>
<accession>A0A9W9GWK7</accession>
<protein>
    <recommendedName>
        <fullName evidence="5">Aspartate racemase</fullName>
    </recommendedName>
</protein>
<gene>
    <name evidence="3" type="ORF">N7515_007421</name>
</gene>
<dbReference type="InterPro" id="IPR001920">
    <property type="entry name" value="Asp/Glu_race"/>
</dbReference>
<evidence type="ECO:0000313" key="4">
    <source>
        <dbReference type="Proteomes" id="UP001149079"/>
    </source>
</evidence>
<dbReference type="OrthoDB" id="187836at2759"/>
<organism evidence="3 4">
    <name type="scientific">Penicillium bovifimosum</name>
    <dbReference type="NCBI Taxonomy" id="126998"/>
    <lineage>
        <taxon>Eukaryota</taxon>
        <taxon>Fungi</taxon>
        <taxon>Dikarya</taxon>
        <taxon>Ascomycota</taxon>
        <taxon>Pezizomycotina</taxon>
        <taxon>Eurotiomycetes</taxon>
        <taxon>Eurotiomycetidae</taxon>
        <taxon>Eurotiales</taxon>
        <taxon>Aspergillaceae</taxon>
        <taxon>Penicillium</taxon>
    </lineage>
</organism>